<dbReference type="Proteomes" id="UP001207408">
    <property type="component" value="Unassembled WGS sequence"/>
</dbReference>
<sequence length="130" mass="15134">MKQPTKFLSTLILLVSFYMVIGCTGNKTTREINSNYVGVWNIRIKEMPKVGDVSFEMSILKNDSVYSGYFVELNGDTVFFNKIELDDEYLNTKYEWGGHNVGFRVKLKENNINELEGSFMRFFDIEGMRK</sequence>
<evidence type="ECO:0000313" key="2">
    <source>
        <dbReference type="Proteomes" id="UP001207408"/>
    </source>
</evidence>
<proteinExistence type="predicted"/>
<dbReference type="EMBL" id="JAPDPI010000044">
    <property type="protein sequence ID" value="MCW3807343.1"/>
    <property type="molecule type" value="Genomic_DNA"/>
</dbReference>
<dbReference type="PROSITE" id="PS51257">
    <property type="entry name" value="PROKAR_LIPOPROTEIN"/>
    <property type="match status" value="1"/>
</dbReference>
<name>A0AAE3MGD7_9BACT</name>
<dbReference type="RefSeq" id="WP_301201656.1">
    <property type="nucleotide sequence ID" value="NZ_JAPDPI010000044.1"/>
</dbReference>
<dbReference type="AlphaFoldDB" id="A0AAE3MGD7"/>
<protein>
    <submittedName>
        <fullName evidence="1">Uncharacterized protein</fullName>
    </submittedName>
</protein>
<organism evidence="1 2">
    <name type="scientific">Plebeiibacterium marinum</name>
    <dbReference type="NCBI Taxonomy" id="2992111"/>
    <lineage>
        <taxon>Bacteria</taxon>
        <taxon>Pseudomonadati</taxon>
        <taxon>Bacteroidota</taxon>
        <taxon>Bacteroidia</taxon>
        <taxon>Marinilabiliales</taxon>
        <taxon>Marinilabiliaceae</taxon>
        <taxon>Plebeiibacterium</taxon>
    </lineage>
</organism>
<reference evidence="1" key="1">
    <citation type="submission" date="2022-10" db="EMBL/GenBank/DDBJ databases">
        <authorList>
            <person name="Yu W.X."/>
        </authorList>
    </citation>
    <scope>NUCLEOTIDE SEQUENCE</scope>
    <source>
        <strain evidence="1">D04</strain>
    </source>
</reference>
<evidence type="ECO:0000313" key="1">
    <source>
        <dbReference type="EMBL" id="MCW3807343.1"/>
    </source>
</evidence>
<gene>
    <name evidence="1" type="ORF">OM074_17025</name>
</gene>
<accession>A0AAE3MGD7</accession>
<comment type="caution">
    <text evidence="1">The sequence shown here is derived from an EMBL/GenBank/DDBJ whole genome shotgun (WGS) entry which is preliminary data.</text>
</comment>
<keyword evidence="2" id="KW-1185">Reference proteome</keyword>